<comment type="caution">
    <text evidence="6">The sequence shown here is derived from an EMBL/GenBank/DDBJ whole genome shotgun (WGS) entry which is preliminary data.</text>
</comment>
<feature type="repeat" description="WD" evidence="4">
    <location>
        <begin position="238"/>
        <end position="280"/>
    </location>
</feature>
<dbReference type="AlphaFoldDB" id="A0A5J5CRY6"/>
<feature type="repeat" description="WD" evidence="4">
    <location>
        <begin position="390"/>
        <end position="422"/>
    </location>
</feature>
<dbReference type="InterPro" id="IPR015943">
    <property type="entry name" value="WD40/YVTN_repeat-like_dom_sf"/>
</dbReference>
<evidence type="ECO:0000256" key="1">
    <source>
        <dbReference type="ARBA" id="ARBA00021125"/>
    </source>
</evidence>
<evidence type="ECO:0000313" key="7">
    <source>
        <dbReference type="Proteomes" id="UP000327493"/>
    </source>
</evidence>
<evidence type="ECO:0000256" key="4">
    <source>
        <dbReference type="PROSITE-ProRule" id="PRU00221"/>
    </source>
</evidence>
<evidence type="ECO:0000313" key="6">
    <source>
        <dbReference type="EMBL" id="KAA8582401.1"/>
    </source>
</evidence>
<name>A0A5J5CRY6_9PERO</name>
<dbReference type="InterPro" id="IPR019775">
    <property type="entry name" value="WD40_repeat_CS"/>
</dbReference>
<feature type="repeat" description="WD" evidence="4">
    <location>
        <begin position="142"/>
        <end position="177"/>
    </location>
</feature>
<dbReference type="PANTHER" id="PTHR22889">
    <property type="entry name" value="WD REPEAT-CONTAINING PROTEIN 89"/>
    <property type="match status" value="1"/>
</dbReference>
<feature type="region of interest" description="Disordered" evidence="5">
    <location>
        <begin position="431"/>
        <end position="465"/>
    </location>
</feature>
<sequence length="465" mass="50926">MEQRTQTPEDTDSRGHRLQLLELAAEEDTESRRHRLQLLASFIFLSQDRDQKAAAAACWTRQDSTELKRFLLGLHLVDNRKAAMEGLEEKLRGLSIARRTRSEEPTYLLDVALQPAGLLAVSCSNFTIHLHNKDSLKPVGEYRGHTGPLCGVVFSHASPDVLYSGSADGTVRGWDVRRPGTEAAQVFLSDPSHSYCSVDLSCSDALLCAGTEQVNEEDSFLVFWDVRKPGGGLLGVYSESHSDDITHVRFHPREKDRLASSSTDGLVNVFDLSRGAEDEALLATCNSHSSAASVCWCGADYTQLLCLSHDEGLHLWDLGHLDTDEPLTVFSTLDARGLALLADGGGVDYLVGGWWLQGAQKLLVVGGRNTGDLHLMDCDGGGLRLLRTLEGGHASTVRCFLWDAAGEALVTGGEDAQLLLWKPGREELTAGKRKSLKSESALSLKSRPHKKHGYQKEKKEARQNT</sequence>
<dbReference type="PANTHER" id="PTHR22889:SF0">
    <property type="entry name" value="WD REPEAT-CONTAINING PROTEIN 89"/>
    <property type="match status" value="1"/>
</dbReference>
<evidence type="ECO:0000256" key="2">
    <source>
        <dbReference type="ARBA" id="ARBA00022574"/>
    </source>
</evidence>
<reference evidence="6 7" key="1">
    <citation type="submission" date="2019-08" db="EMBL/GenBank/DDBJ databases">
        <title>A chromosome-level genome assembly, high-density linkage maps, and genome scans reveal the genomic architecture of hybrid incompatibilities underlying speciation via character displacement in darters (Percidae: Etheostominae).</title>
        <authorList>
            <person name="Moran R.L."/>
            <person name="Catchen J.M."/>
            <person name="Fuller R.C."/>
        </authorList>
    </citation>
    <scope>NUCLEOTIDE SEQUENCE [LARGE SCALE GENOMIC DNA]</scope>
    <source>
        <strain evidence="6">EspeVRDwgs_2016</strain>
        <tissue evidence="6">Muscle</tissue>
    </source>
</reference>
<dbReference type="SMART" id="SM00320">
    <property type="entry name" value="WD40"/>
    <property type="match status" value="5"/>
</dbReference>
<feature type="compositionally biased region" description="Basic and acidic residues" evidence="5">
    <location>
        <begin position="454"/>
        <end position="465"/>
    </location>
</feature>
<dbReference type="InterPro" id="IPR036322">
    <property type="entry name" value="WD40_repeat_dom_sf"/>
</dbReference>
<dbReference type="PROSITE" id="PS00678">
    <property type="entry name" value="WD_REPEATS_1"/>
    <property type="match status" value="1"/>
</dbReference>
<keyword evidence="2 4" id="KW-0853">WD repeat</keyword>
<protein>
    <recommendedName>
        <fullName evidence="1">WD repeat-containing protein 89</fullName>
    </recommendedName>
</protein>
<dbReference type="InterPro" id="IPR039328">
    <property type="entry name" value="WDR89"/>
</dbReference>
<keyword evidence="7" id="KW-1185">Reference proteome</keyword>
<dbReference type="InterPro" id="IPR001680">
    <property type="entry name" value="WD40_rpt"/>
</dbReference>
<dbReference type="SUPFAM" id="SSF50978">
    <property type="entry name" value="WD40 repeat-like"/>
    <property type="match status" value="1"/>
</dbReference>
<dbReference type="Gene3D" id="2.130.10.10">
    <property type="entry name" value="YVTN repeat-like/Quinoprotein amine dehydrogenase"/>
    <property type="match status" value="3"/>
</dbReference>
<evidence type="ECO:0000256" key="5">
    <source>
        <dbReference type="SAM" id="MobiDB-lite"/>
    </source>
</evidence>
<dbReference type="Proteomes" id="UP000327493">
    <property type="component" value="Chromosome 20"/>
</dbReference>
<dbReference type="PROSITE" id="PS50294">
    <property type="entry name" value="WD_REPEATS_REGION"/>
    <property type="match status" value="2"/>
</dbReference>
<gene>
    <name evidence="6" type="ORF">FQN60_009141</name>
</gene>
<proteinExistence type="predicted"/>
<feature type="non-terminal residue" evidence="6">
    <location>
        <position position="465"/>
    </location>
</feature>
<dbReference type="EMBL" id="VOFY01000020">
    <property type="protein sequence ID" value="KAA8582401.1"/>
    <property type="molecule type" value="Genomic_DNA"/>
</dbReference>
<organism evidence="6 7">
    <name type="scientific">Etheostoma spectabile</name>
    <name type="common">orangethroat darter</name>
    <dbReference type="NCBI Taxonomy" id="54343"/>
    <lineage>
        <taxon>Eukaryota</taxon>
        <taxon>Metazoa</taxon>
        <taxon>Chordata</taxon>
        <taxon>Craniata</taxon>
        <taxon>Vertebrata</taxon>
        <taxon>Euteleostomi</taxon>
        <taxon>Actinopterygii</taxon>
        <taxon>Neopterygii</taxon>
        <taxon>Teleostei</taxon>
        <taxon>Neoteleostei</taxon>
        <taxon>Acanthomorphata</taxon>
        <taxon>Eupercaria</taxon>
        <taxon>Perciformes</taxon>
        <taxon>Percoidei</taxon>
        <taxon>Percidae</taxon>
        <taxon>Etheostomatinae</taxon>
        <taxon>Etheostoma</taxon>
    </lineage>
</organism>
<dbReference type="Pfam" id="PF00400">
    <property type="entry name" value="WD40"/>
    <property type="match status" value="3"/>
</dbReference>
<accession>A0A5J5CRY6</accession>
<evidence type="ECO:0000256" key="3">
    <source>
        <dbReference type="ARBA" id="ARBA00022737"/>
    </source>
</evidence>
<keyword evidence="3" id="KW-0677">Repeat</keyword>
<dbReference type="PROSITE" id="PS50082">
    <property type="entry name" value="WD_REPEATS_2"/>
    <property type="match status" value="3"/>
</dbReference>